<reference evidence="1" key="1">
    <citation type="submission" date="2021-02" db="EMBL/GenBank/DDBJ databases">
        <authorList>
            <person name="Nowell W R."/>
        </authorList>
    </citation>
    <scope>NUCLEOTIDE SEQUENCE</scope>
</reference>
<comment type="caution">
    <text evidence="1">The sequence shown here is derived from an EMBL/GenBank/DDBJ whole genome shotgun (WGS) entry which is preliminary data.</text>
</comment>
<dbReference type="PANTHER" id="PTHR46601:SF1">
    <property type="entry name" value="ADF-H DOMAIN-CONTAINING PROTEIN"/>
    <property type="match status" value="1"/>
</dbReference>
<proteinExistence type="predicted"/>
<accession>A0A815TAC0</accession>
<dbReference type="EMBL" id="CAJNOJ010000660">
    <property type="protein sequence ID" value="CAF1505423.1"/>
    <property type="molecule type" value="Genomic_DNA"/>
</dbReference>
<sequence>MAKLKKWCCHPIRHDGTKKIGRAPTHPKGKYIVPYYLDNFIKKQYCVPNISTSQADMSTTYVCTSCYEYEMDRFERFKASKGDQELLKSDDQLLTEPLKMQMDFEICDSERQAENELALLHSLQVDKDVVNNVLRILGVEEIADIRQTGVLHNKVKRACELLENKCENLINNVKLNKTSREIEGETGQNGEENKKHESCLLNLSEKEELIDGFKYLYSTSNRMEQVRLLTIAPASWGRQKVQMFFSISDRQARYSRELRSTEGVLATPEDLRGNQVLDPSVIQAVIHFYEQDWISRVSPNKSDVILIKQQPIPKRFMLLTIGEAFEEFKKDFPQYVIGRSKFFSLKPICFHPERSEIRFCQSTKN</sequence>
<organism evidence="1 2">
    <name type="scientific">Adineta ricciae</name>
    <name type="common">Rotifer</name>
    <dbReference type="NCBI Taxonomy" id="249248"/>
    <lineage>
        <taxon>Eukaryota</taxon>
        <taxon>Metazoa</taxon>
        <taxon>Spiralia</taxon>
        <taxon>Gnathifera</taxon>
        <taxon>Rotifera</taxon>
        <taxon>Eurotatoria</taxon>
        <taxon>Bdelloidea</taxon>
        <taxon>Adinetida</taxon>
        <taxon>Adinetidae</taxon>
        <taxon>Adineta</taxon>
    </lineage>
</organism>
<dbReference type="AlphaFoldDB" id="A0A815TAC0"/>
<evidence type="ECO:0000313" key="1">
    <source>
        <dbReference type="EMBL" id="CAF1505423.1"/>
    </source>
</evidence>
<gene>
    <name evidence="1" type="ORF">EDS130_LOCUS42897</name>
</gene>
<dbReference type="PANTHER" id="PTHR46601">
    <property type="entry name" value="ULP_PROTEASE DOMAIN-CONTAINING PROTEIN"/>
    <property type="match status" value="1"/>
</dbReference>
<evidence type="ECO:0000313" key="2">
    <source>
        <dbReference type="Proteomes" id="UP000663852"/>
    </source>
</evidence>
<name>A0A815TAC0_ADIRI</name>
<dbReference type="OrthoDB" id="6375801at2759"/>
<dbReference type="Proteomes" id="UP000663852">
    <property type="component" value="Unassembled WGS sequence"/>
</dbReference>
<protein>
    <submittedName>
        <fullName evidence="1">Uncharacterized protein</fullName>
    </submittedName>
</protein>